<dbReference type="EC" id="2.7.13.3" evidence="2"/>
<comment type="catalytic activity">
    <reaction evidence="1">
        <text>ATP + protein L-histidine = ADP + protein N-phospho-L-histidine.</text>
        <dbReference type="EC" id="2.7.13.3"/>
    </reaction>
</comment>
<organism evidence="10 11">
    <name type="scientific">Calothrix parasitica NIES-267</name>
    <dbReference type="NCBI Taxonomy" id="1973488"/>
    <lineage>
        <taxon>Bacteria</taxon>
        <taxon>Bacillati</taxon>
        <taxon>Cyanobacteriota</taxon>
        <taxon>Cyanophyceae</taxon>
        <taxon>Nostocales</taxon>
        <taxon>Calotrichaceae</taxon>
        <taxon>Calothrix</taxon>
    </lineage>
</organism>
<dbReference type="SMART" id="SM00387">
    <property type="entry name" value="HATPase_c"/>
    <property type="match status" value="1"/>
</dbReference>
<dbReference type="Pfam" id="PF07730">
    <property type="entry name" value="HisKA_3"/>
    <property type="match status" value="1"/>
</dbReference>
<evidence type="ECO:0000256" key="6">
    <source>
        <dbReference type="ARBA" id="ARBA00022777"/>
    </source>
</evidence>
<name>A0A1Z4LJ62_9CYAN</name>
<dbReference type="GO" id="GO:0005524">
    <property type="term" value="F:ATP binding"/>
    <property type="evidence" value="ECO:0007669"/>
    <property type="project" value="UniProtKB-KW"/>
</dbReference>
<dbReference type="InterPro" id="IPR005467">
    <property type="entry name" value="His_kinase_dom"/>
</dbReference>
<dbReference type="InterPro" id="IPR050482">
    <property type="entry name" value="Sensor_HK_TwoCompSys"/>
</dbReference>
<keyword evidence="5" id="KW-0547">Nucleotide-binding</keyword>
<dbReference type="AlphaFoldDB" id="A0A1Z4LJ62"/>
<dbReference type="InterPro" id="IPR011712">
    <property type="entry name" value="Sig_transdc_His_kin_sub3_dim/P"/>
</dbReference>
<evidence type="ECO:0000256" key="1">
    <source>
        <dbReference type="ARBA" id="ARBA00000085"/>
    </source>
</evidence>
<keyword evidence="4" id="KW-0808">Transferase</keyword>
<evidence type="ECO:0000313" key="11">
    <source>
        <dbReference type="Proteomes" id="UP000218418"/>
    </source>
</evidence>
<dbReference type="PANTHER" id="PTHR24421">
    <property type="entry name" value="NITRATE/NITRITE SENSOR PROTEIN NARX-RELATED"/>
    <property type="match status" value="1"/>
</dbReference>
<dbReference type="InterPro" id="IPR036890">
    <property type="entry name" value="HATPase_C_sf"/>
</dbReference>
<dbReference type="GO" id="GO:0046983">
    <property type="term" value="F:protein dimerization activity"/>
    <property type="evidence" value="ECO:0007669"/>
    <property type="project" value="InterPro"/>
</dbReference>
<keyword evidence="7" id="KW-0067">ATP-binding</keyword>
<dbReference type="PROSITE" id="PS50109">
    <property type="entry name" value="HIS_KIN"/>
    <property type="match status" value="1"/>
</dbReference>
<protein>
    <recommendedName>
        <fullName evidence="2">histidine kinase</fullName>
        <ecNumber evidence="2">2.7.13.3</ecNumber>
    </recommendedName>
</protein>
<evidence type="ECO:0000256" key="5">
    <source>
        <dbReference type="ARBA" id="ARBA00022741"/>
    </source>
</evidence>
<keyword evidence="11" id="KW-1185">Reference proteome</keyword>
<dbReference type="Pfam" id="PF02518">
    <property type="entry name" value="HATPase_c"/>
    <property type="match status" value="1"/>
</dbReference>
<evidence type="ECO:0000256" key="7">
    <source>
        <dbReference type="ARBA" id="ARBA00022840"/>
    </source>
</evidence>
<accession>A0A1Z4LJ62</accession>
<dbReference type="InterPro" id="IPR003594">
    <property type="entry name" value="HATPase_dom"/>
</dbReference>
<evidence type="ECO:0000256" key="4">
    <source>
        <dbReference type="ARBA" id="ARBA00022679"/>
    </source>
</evidence>
<dbReference type="Gene3D" id="1.20.5.1930">
    <property type="match status" value="1"/>
</dbReference>
<dbReference type="Gene3D" id="3.30.565.10">
    <property type="entry name" value="Histidine kinase-like ATPase, C-terminal domain"/>
    <property type="match status" value="1"/>
</dbReference>
<evidence type="ECO:0000259" key="9">
    <source>
        <dbReference type="PROSITE" id="PS50109"/>
    </source>
</evidence>
<dbReference type="CDD" id="cd16917">
    <property type="entry name" value="HATPase_UhpB-NarQ-NarX-like"/>
    <property type="match status" value="1"/>
</dbReference>
<dbReference type="GO" id="GO:0016020">
    <property type="term" value="C:membrane"/>
    <property type="evidence" value="ECO:0007669"/>
    <property type="project" value="InterPro"/>
</dbReference>
<dbReference type="PANTHER" id="PTHR24421:SF10">
    <property type="entry name" value="NITRATE_NITRITE SENSOR PROTEIN NARQ"/>
    <property type="match status" value="1"/>
</dbReference>
<evidence type="ECO:0000256" key="8">
    <source>
        <dbReference type="ARBA" id="ARBA00023012"/>
    </source>
</evidence>
<dbReference type="GO" id="GO:0000155">
    <property type="term" value="F:phosphorelay sensor kinase activity"/>
    <property type="evidence" value="ECO:0007669"/>
    <property type="project" value="InterPro"/>
</dbReference>
<dbReference type="SUPFAM" id="SSF55874">
    <property type="entry name" value="ATPase domain of HSP90 chaperone/DNA topoisomerase II/histidine kinase"/>
    <property type="match status" value="1"/>
</dbReference>
<feature type="domain" description="Histidine kinase" evidence="9">
    <location>
        <begin position="44"/>
        <end position="232"/>
    </location>
</feature>
<evidence type="ECO:0000256" key="3">
    <source>
        <dbReference type="ARBA" id="ARBA00022553"/>
    </source>
</evidence>
<sequence>MTEQVYTSEKLAQMHQSLWECVLQFAQFSAMQERHRIARDLHDSLGHSLTGLNFQLQTAIQLCQPESYQAQEFLNEAHRLVKVASQEVRQSVKALRNDELETQSLETLIESLINNFEQNTGILPEVEINLSTAIPSQFVTPIYRIIQESLNNVCKYAVATAVNISISYIYENSEKLYLKIEDNGRGFDPEKVCGGYGLQGIQERINFLQGNFQLESQPGRGCCITVEIPIHISNNPIDFDNFQSIKRKENKDNFSKLDIISVDNETQKVEESIVYPININSEHQTYNSNSNSNSIKIGEWQPLNLNYLL</sequence>
<dbReference type="EMBL" id="AP018227">
    <property type="protein sequence ID" value="BAY81276.1"/>
    <property type="molecule type" value="Genomic_DNA"/>
</dbReference>
<gene>
    <name evidence="10" type="ORF">NIES267_07520</name>
</gene>
<dbReference type="OrthoDB" id="467259at2"/>
<evidence type="ECO:0000313" key="10">
    <source>
        <dbReference type="EMBL" id="BAY81276.1"/>
    </source>
</evidence>
<reference evidence="10 11" key="1">
    <citation type="submission" date="2017-06" db="EMBL/GenBank/DDBJ databases">
        <title>Genome sequencing of cyanobaciteial culture collection at National Institute for Environmental Studies (NIES).</title>
        <authorList>
            <person name="Hirose Y."/>
            <person name="Shimura Y."/>
            <person name="Fujisawa T."/>
            <person name="Nakamura Y."/>
            <person name="Kawachi M."/>
        </authorList>
    </citation>
    <scope>NUCLEOTIDE SEQUENCE [LARGE SCALE GENOMIC DNA]</scope>
    <source>
        <strain evidence="10 11">NIES-267</strain>
    </source>
</reference>
<proteinExistence type="predicted"/>
<evidence type="ECO:0000256" key="2">
    <source>
        <dbReference type="ARBA" id="ARBA00012438"/>
    </source>
</evidence>
<keyword evidence="8" id="KW-0902">Two-component regulatory system</keyword>
<keyword evidence="3" id="KW-0597">Phosphoprotein</keyword>
<keyword evidence="6 10" id="KW-0418">Kinase</keyword>
<dbReference type="Proteomes" id="UP000218418">
    <property type="component" value="Chromosome"/>
</dbReference>